<sequence length="568" mass="63613">MLQLHSEMDHDDEAYASIIESTKTIFGIIQTAIDMMKIPLGEEFDDARTFHKVRVSGILMSVDMPELLQSLINEMYESNLSKNDFIQAALSLELLADTYDWNTSYFLQRCEAPKFPAQSEFKRKEALYKLMASNFVKGGKVDKAIDAYNELLEAYQKYNFDLLGLSYCHGELCKSYAAMENTGRIDSAYFMVNYIGLGFPENVRGKSFIMEGLAFEHITSINHRLTRLYPGSRIISNEDEARKLAANPPFGKYIYTKTVTPAKSLAENNNVTYMTRQYIDNKNLNVFVSNRRLPGSTNICNLWTEEVTYETELTFPTLMNLSDIKLSNTVKISPIKNAIKSLLEKNSELKSLAFLVNRNLKEGIDPKTIATTPMFSNLSRVLAGTVDSPVNGGVGQYRAFFTAVSNEPGYQEDVAYLKKCFADLIILSDKLLKLHQALIPANLADQHRAMVELFAKNFRTEIAELGLNVNAKLNLEKHVDQLIKASMRSHRERTRGVSEFDSLVDSSVGDTTSSVDIDESSRDDETSSIAGSSFSGGSGSLGTRQTSSVSGSSYMGRYSVKRNVLNYK</sequence>
<dbReference type="Proteomes" id="UP001165064">
    <property type="component" value="Unassembled WGS sequence"/>
</dbReference>
<protein>
    <submittedName>
        <fullName evidence="1">Unnamed protein product</fullName>
    </submittedName>
</protein>
<name>A0ACB5T0B3_AMBMO</name>
<comment type="caution">
    <text evidence="1">The sequence shown here is derived from an EMBL/GenBank/DDBJ whole genome shotgun (WGS) entry which is preliminary data.</text>
</comment>
<organism evidence="1 2">
    <name type="scientific">Ambrosiozyma monospora</name>
    <name type="common">Yeast</name>
    <name type="synonym">Endomycopsis monosporus</name>
    <dbReference type="NCBI Taxonomy" id="43982"/>
    <lineage>
        <taxon>Eukaryota</taxon>
        <taxon>Fungi</taxon>
        <taxon>Dikarya</taxon>
        <taxon>Ascomycota</taxon>
        <taxon>Saccharomycotina</taxon>
        <taxon>Pichiomycetes</taxon>
        <taxon>Pichiales</taxon>
        <taxon>Pichiaceae</taxon>
        <taxon>Ambrosiozyma</taxon>
    </lineage>
</organism>
<reference evidence="1" key="1">
    <citation type="submission" date="2023-04" db="EMBL/GenBank/DDBJ databases">
        <title>Ambrosiozyma monospora NBRC 10751.</title>
        <authorList>
            <person name="Ichikawa N."/>
            <person name="Sato H."/>
            <person name="Tonouchi N."/>
        </authorList>
    </citation>
    <scope>NUCLEOTIDE SEQUENCE</scope>
    <source>
        <strain evidence="1">NBRC 10751</strain>
    </source>
</reference>
<evidence type="ECO:0000313" key="1">
    <source>
        <dbReference type="EMBL" id="GME77798.1"/>
    </source>
</evidence>
<keyword evidence="2" id="KW-1185">Reference proteome</keyword>
<evidence type="ECO:0000313" key="2">
    <source>
        <dbReference type="Proteomes" id="UP001165064"/>
    </source>
</evidence>
<proteinExistence type="predicted"/>
<gene>
    <name evidence="1" type="ORF">Amon02_000317600</name>
</gene>
<accession>A0ACB5T0B3</accession>
<dbReference type="EMBL" id="BSXS01001973">
    <property type="protein sequence ID" value="GME77798.1"/>
    <property type="molecule type" value="Genomic_DNA"/>
</dbReference>